<gene>
    <name evidence="1" type="primary">GAMMAHV.ORF48</name>
</gene>
<dbReference type="SMR" id="A0A6M4EG73"/>
<dbReference type="EMBL" id="MN913974">
    <property type="protein sequence ID" value="QJQ80305.2"/>
    <property type="molecule type" value="Genomic_DNA"/>
</dbReference>
<accession>A0A6M4EG73</accession>
<reference evidence="1" key="1">
    <citation type="submission" date="2020-01" db="EMBL/GenBank/DDBJ databases">
        <authorList>
            <person name="Rezuchova I."/>
            <person name="Hyblova M."/>
            <person name="Kudelova M."/>
            <person name="Bohmer M."/>
            <person name="Budis J."/>
            <person name="Szemes T."/>
        </authorList>
    </citation>
    <scope>NUCLEOTIDE SEQUENCE</scope>
    <source>
        <strain evidence="2">4556</strain>
        <strain evidence="1">72</strain>
    </source>
</reference>
<proteinExistence type="predicted"/>
<protein>
    <recommendedName>
        <fullName evidence="3">Tegument protein</fullName>
    </recommendedName>
</protein>
<name>A0A6M4EG73_9BETA</name>
<dbReference type="InterPro" id="IPR008550">
    <property type="entry name" value="Herpesvirus_BRRF2-like"/>
</dbReference>
<evidence type="ECO:0000313" key="2">
    <source>
        <dbReference type="EMBL" id="QJQ80305.2"/>
    </source>
</evidence>
<evidence type="ECO:0000313" key="1">
    <source>
        <dbReference type="EMBL" id="QJQ80233.2"/>
    </source>
</evidence>
<organism evidence="1">
    <name type="scientific">Murine herpesvirus</name>
    <dbReference type="NCBI Taxonomy" id="1431748"/>
    <lineage>
        <taxon>Viruses</taxon>
        <taxon>Duplodnaviria</taxon>
        <taxon>Heunggongvirae</taxon>
        <taxon>Peploviricota</taxon>
        <taxon>Herviviricetes</taxon>
        <taxon>Herpesvirales</taxon>
        <taxon>Orthoherpesviridae</taxon>
        <taxon>Betaherpesvirinae</taxon>
        <taxon>Muromegalovirus</taxon>
    </lineage>
</organism>
<dbReference type="Pfam" id="PF05734">
    <property type="entry name" value="DUF832"/>
    <property type="match status" value="1"/>
</dbReference>
<evidence type="ECO:0008006" key="3">
    <source>
        <dbReference type="Google" id="ProtNLM"/>
    </source>
</evidence>
<sequence length="333" mass="37885">MCSKMDLETREGGGCQQVSILMVTSDREKEQYEKFMNILKNLSNCTDISQVVADAKKIYDSREFCYVPALLTLFKKLPSVHKWPENENCNEVLSAAFFVCQLLFFHNFPASPAFTVDEMFATVAARLKDLIEYSCDCENCELLAESLTNYKFSLVPIKIRPHTDTCVSLKTLQRLRTAMLGNPETLSIWTLDDLVEDPVVFKGYESAIRREFAEHVTCLNMCWVVKIILDCMSQPTALLRDCIQKGAKNNGLQLDTSSTWTWPAARIAEKEVIEHTMSVCVQDMTRSHDQEFYTEAFKEDLHIGLKRLVAMVLGQNHSWLDGFLTDTIVTGKA</sequence>
<dbReference type="EMBL" id="MN913973">
    <property type="protein sequence ID" value="QJQ80233.2"/>
    <property type="molecule type" value="Genomic_DNA"/>
</dbReference>